<dbReference type="EMBL" id="JBEDNQ010000011">
    <property type="protein sequence ID" value="MEQ3553569.1"/>
    <property type="molecule type" value="Genomic_DNA"/>
</dbReference>
<protein>
    <submittedName>
        <fullName evidence="2">Uncharacterized protein</fullName>
    </submittedName>
</protein>
<accession>A0ABV1KGU8</accession>
<evidence type="ECO:0000313" key="3">
    <source>
        <dbReference type="Proteomes" id="UP001494902"/>
    </source>
</evidence>
<organism evidence="2 3">
    <name type="scientific">Pseudonocardia nematodicida</name>
    <dbReference type="NCBI Taxonomy" id="1206997"/>
    <lineage>
        <taxon>Bacteria</taxon>
        <taxon>Bacillati</taxon>
        <taxon>Actinomycetota</taxon>
        <taxon>Actinomycetes</taxon>
        <taxon>Pseudonocardiales</taxon>
        <taxon>Pseudonocardiaceae</taxon>
        <taxon>Pseudonocardia</taxon>
    </lineage>
</organism>
<gene>
    <name evidence="2" type="ORF">WIS52_24110</name>
</gene>
<dbReference type="Proteomes" id="UP001494902">
    <property type="component" value="Unassembled WGS sequence"/>
</dbReference>
<reference evidence="2 3" key="1">
    <citation type="submission" date="2024-03" db="EMBL/GenBank/DDBJ databases">
        <title>Draft genome sequence of Pseudonocardia nematodicida JCM 31783.</title>
        <authorList>
            <person name="Butdee W."/>
            <person name="Duangmal K."/>
        </authorList>
    </citation>
    <scope>NUCLEOTIDE SEQUENCE [LARGE SCALE GENOMIC DNA]</scope>
    <source>
        <strain evidence="2 3">JCM 31783</strain>
    </source>
</reference>
<proteinExistence type="predicted"/>
<keyword evidence="1" id="KW-0812">Transmembrane</keyword>
<sequence>MPSRFTPVVALAVAVLIVWQQVVGLAWMQNRVVPLLPVGLWRAWIPMILLGLLVTAVSAIIARRRGSGTWALAGRVAGPVLALGPATVLAFQGRLVDPLFLWTYGLDVPTYTWPVVDVVLGTLLATALAATTARTLARTHRPTPA</sequence>
<feature type="transmembrane region" description="Helical" evidence="1">
    <location>
        <begin position="69"/>
        <end position="91"/>
    </location>
</feature>
<name>A0ABV1KGU8_9PSEU</name>
<keyword evidence="3" id="KW-1185">Reference proteome</keyword>
<feature type="transmembrane region" description="Helical" evidence="1">
    <location>
        <begin position="40"/>
        <end position="62"/>
    </location>
</feature>
<evidence type="ECO:0000256" key="1">
    <source>
        <dbReference type="SAM" id="Phobius"/>
    </source>
</evidence>
<evidence type="ECO:0000313" key="2">
    <source>
        <dbReference type="EMBL" id="MEQ3553569.1"/>
    </source>
</evidence>
<keyword evidence="1" id="KW-0472">Membrane</keyword>
<feature type="transmembrane region" description="Helical" evidence="1">
    <location>
        <begin position="111"/>
        <end position="131"/>
    </location>
</feature>
<keyword evidence="1" id="KW-1133">Transmembrane helix</keyword>
<dbReference type="RefSeq" id="WP_349300636.1">
    <property type="nucleotide sequence ID" value="NZ_JBEDNQ010000011.1"/>
</dbReference>
<comment type="caution">
    <text evidence="2">The sequence shown here is derived from an EMBL/GenBank/DDBJ whole genome shotgun (WGS) entry which is preliminary data.</text>
</comment>